<feature type="region of interest" description="Disordered" evidence="1">
    <location>
        <begin position="1"/>
        <end position="21"/>
    </location>
</feature>
<sequence length="285" mass="31583">MREQKASMRETKTPAVHASPMTQPAWSETASGVGRILAAALGMALFLSLINAFGTDVIPFVMRFVYWSALMLAGSLVAVGVDRVGLKVVRHRLHLEGRPWLYGIVLTALLTPSISLVVWAITPLFGHMRWDIALYARFLAPVGIISAAMTTLNVLINREPQQSHAFSAPPTASSADGTDAARVAFRERLPFKHQKADIYALSAEDHYLRVHTSAGNTLILMRLYDAIRELEGIEGSQTHRSWWVARDAIEDIRRQDGRVSLTLRGDIEAPVSRSYQKVLKADGWI</sequence>
<dbReference type="EMBL" id="JAQQKW010000001">
    <property type="protein sequence ID" value="MDC7693128.1"/>
    <property type="molecule type" value="Genomic_DNA"/>
</dbReference>
<keyword evidence="2" id="KW-1133">Transmembrane helix</keyword>
<keyword evidence="2" id="KW-0472">Membrane</keyword>
<evidence type="ECO:0000259" key="3">
    <source>
        <dbReference type="PROSITE" id="PS50930"/>
    </source>
</evidence>
<dbReference type="Pfam" id="PF04397">
    <property type="entry name" value="LytTR"/>
    <property type="match status" value="1"/>
</dbReference>
<dbReference type="Gene3D" id="2.40.50.1020">
    <property type="entry name" value="LytTr DNA-binding domain"/>
    <property type="match status" value="1"/>
</dbReference>
<dbReference type="GO" id="GO:0003677">
    <property type="term" value="F:DNA binding"/>
    <property type="evidence" value="ECO:0007669"/>
    <property type="project" value="UniProtKB-KW"/>
</dbReference>
<dbReference type="Proteomes" id="UP001216595">
    <property type="component" value="Unassembled WGS sequence"/>
</dbReference>
<keyword evidence="4" id="KW-0238">DNA-binding</keyword>
<gene>
    <name evidence="4" type="ORF">PQU94_02405</name>
</gene>
<feature type="transmembrane region" description="Helical" evidence="2">
    <location>
        <begin position="100"/>
        <end position="122"/>
    </location>
</feature>
<evidence type="ECO:0000313" key="4">
    <source>
        <dbReference type="EMBL" id="MDC7693128.1"/>
    </source>
</evidence>
<reference evidence="4 5" key="1">
    <citation type="submission" date="2023-01" db="EMBL/GenBank/DDBJ databases">
        <title>Novel species of the genus Asticcacaulis isolated from rivers.</title>
        <authorList>
            <person name="Lu H."/>
        </authorList>
    </citation>
    <scope>NUCLEOTIDE SEQUENCE [LARGE SCALE GENOMIC DNA]</scope>
    <source>
        <strain evidence="4 5">DXS10W</strain>
    </source>
</reference>
<feature type="transmembrane region" description="Helical" evidence="2">
    <location>
        <begin position="36"/>
        <end position="54"/>
    </location>
</feature>
<feature type="transmembrane region" description="Helical" evidence="2">
    <location>
        <begin position="60"/>
        <end position="79"/>
    </location>
</feature>
<feature type="domain" description="HTH LytTR-type" evidence="3">
    <location>
        <begin position="187"/>
        <end position="285"/>
    </location>
</feature>
<feature type="transmembrane region" description="Helical" evidence="2">
    <location>
        <begin position="134"/>
        <end position="156"/>
    </location>
</feature>
<evidence type="ECO:0000256" key="2">
    <source>
        <dbReference type="SAM" id="Phobius"/>
    </source>
</evidence>
<organism evidence="4 5">
    <name type="scientific">Asticcacaulis currens</name>
    <dbReference type="NCBI Taxonomy" id="2984210"/>
    <lineage>
        <taxon>Bacteria</taxon>
        <taxon>Pseudomonadati</taxon>
        <taxon>Pseudomonadota</taxon>
        <taxon>Alphaproteobacteria</taxon>
        <taxon>Caulobacterales</taxon>
        <taxon>Caulobacteraceae</taxon>
        <taxon>Asticcacaulis</taxon>
    </lineage>
</organism>
<accession>A0ABT5IAH0</accession>
<evidence type="ECO:0000256" key="1">
    <source>
        <dbReference type="SAM" id="MobiDB-lite"/>
    </source>
</evidence>
<comment type="caution">
    <text evidence="4">The sequence shown here is derived from an EMBL/GenBank/DDBJ whole genome shotgun (WGS) entry which is preliminary data.</text>
</comment>
<dbReference type="SMART" id="SM00850">
    <property type="entry name" value="LytTR"/>
    <property type="match status" value="1"/>
</dbReference>
<keyword evidence="2" id="KW-0812">Transmembrane</keyword>
<feature type="compositionally biased region" description="Basic and acidic residues" evidence="1">
    <location>
        <begin position="1"/>
        <end position="12"/>
    </location>
</feature>
<evidence type="ECO:0000313" key="5">
    <source>
        <dbReference type="Proteomes" id="UP001216595"/>
    </source>
</evidence>
<dbReference type="InterPro" id="IPR007492">
    <property type="entry name" value="LytTR_DNA-bd_dom"/>
</dbReference>
<keyword evidence="5" id="KW-1185">Reference proteome</keyword>
<dbReference type="RefSeq" id="WP_272739891.1">
    <property type="nucleotide sequence ID" value="NZ_JAQQKW010000001.1"/>
</dbReference>
<proteinExistence type="predicted"/>
<dbReference type="PROSITE" id="PS50930">
    <property type="entry name" value="HTH_LYTTR"/>
    <property type="match status" value="1"/>
</dbReference>
<name>A0ABT5IAH0_9CAUL</name>
<protein>
    <submittedName>
        <fullName evidence="4">LytTR family DNA-binding domain-containing protein</fullName>
    </submittedName>
</protein>